<feature type="compositionally biased region" description="Basic and acidic residues" evidence="8">
    <location>
        <begin position="159"/>
        <end position="169"/>
    </location>
</feature>
<evidence type="ECO:0000313" key="9">
    <source>
        <dbReference type="EMBL" id="CAA9545561.1"/>
    </source>
</evidence>
<accession>A0A6J4UAM2</accession>
<keyword evidence="3" id="KW-0812">Transmembrane</keyword>
<evidence type="ECO:0000256" key="3">
    <source>
        <dbReference type="ARBA" id="ARBA00022692"/>
    </source>
</evidence>
<dbReference type="AlphaFoldDB" id="A0A6J4UAM2"/>
<evidence type="ECO:0008006" key="10">
    <source>
        <dbReference type="Google" id="ProtNLM"/>
    </source>
</evidence>
<dbReference type="PANTHER" id="PTHR33162:SF1">
    <property type="entry name" value="SEC-INDEPENDENT PROTEIN TRANSLOCASE PROTEIN TATA, CHLOROPLASTIC"/>
    <property type="match status" value="1"/>
</dbReference>
<evidence type="ECO:0000256" key="6">
    <source>
        <dbReference type="ARBA" id="ARBA00023010"/>
    </source>
</evidence>
<evidence type="ECO:0000256" key="5">
    <source>
        <dbReference type="ARBA" id="ARBA00022989"/>
    </source>
</evidence>
<dbReference type="GO" id="GO:0015031">
    <property type="term" value="P:protein transport"/>
    <property type="evidence" value="ECO:0007669"/>
    <property type="project" value="UniProtKB-KW"/>
</dbReference>
<keyword evidence="5" id="KW-1133">Transmembrane helix</keyword>
<name>A0A6J4UAM2_9BACT</name>
<proteinExistence type="predicted"/>
<dbReference type="Gene3D" id="1.20.5.3310">
    <property type="match status" value="1"/>
</dbReference>
<keyword evidence="6" id="KW-0811">Translocation</keyword>
<dbReference type="GO" id="GO:0016020">
    <property type="term" value="C:membrane"/>
    <property type="evidence" value="ECO:0007669"/>
    <property type="project" value="UniProtKB-SubCell"/>
</dbReference>
<evidence type="ECO:0000256" key="1">
    <source>
        <dbReference type="ARBA" id="ARBA00004167"/>
    </source>
</evidence>
<dbReference type="EMBL" id="CADCWI010000029">
    <property type="protein sequence ID" value="CAA9545561.1"/>
    <property type="molecule type" value="Genomic_DNA"/>
</dbReference>
<dbReference type="Pfam" id="PF02416">
    <property type="entry name" value="TatA_B_E"/>
    <property type="match status" value="1"/>
</dbReference>
<keyword evidence="4" id="KW-0653">Protein transport</keyword>
<feature type="compositionally biased region" description="Basic and acidic residues" evidence="8">
    <location>
        <begin position="205"/>
        <end position="219"/>
    </location>
</feature>
<keyword evidence="2" id="KW-0813">Transport</keyword>
<reference evidence="9" key="1">
    <citation type="submission" date="2020-02" db="EMBL/GenBank/DDBJ databases">
        <authorList>
            <person name="Meier V. D."/>
        </authorList>
    </citation>
    <scope>NUCLEOTIDE SEQUENCE</scope>
    <source>
        <strain evidence="9">AVDCRST_MAG43</strain>
    </source>
</reference>
<sequence length="264" mass="27624">MNIIGIGPMEMGIIAVVALLIFGPGKLPEVMGQAGKMVRDFRRMSAELTGEFEKTIAEAKDVGNSISSEIGGMSKEVNSVTNSVKKDLGLKGATATSKSKAATTTKSTGAKSTSTAKTSTKSTPASTPAKTTTPSTTSKRSPAAPSSTAPRATAASDTPKPKTALDKKPTVPAATRDNPDADMSLFEPQPVERVRRSRKATPSVIDDRTPRPGDRRLVQEPDPIVANDAARASTPASASRSATDDALSRARERRRSAGYARRSA</sequence>
<feature type="region of interest" description="Disordered" evidence="8">
    <location>
        <begin position="93"/>
        <end position="264"/>
    </location>
</feature>
<keyword evidence="7" id="KW-0472">Membrane</keyword>
<dbReference type="InterPro" id="IPR003369">
    <property type="entry name" value="TatA/B/E"/>
</dbReference>
<evidence type="ECO:0000256" key="2">
    <source>
        <dbReference type="ARBA" id="ARBA00022448"/>
    </source>
</evidence>
<evidence type="ECO:0000256" key="8">
    <source>
        <dbReference type="SAM" id="MobiDB-lite"/>
    </source>
</evidence>
<gene>
    <name evidence="9" type="ORF">AVDCRST_MAG43-556</name>
</gene>
<organism evidence="9">
    <name type="scientific">uncultured Thermomicrobiales bacterium</name>
    <dbReference type="NCBI Taxonomy" id="1645740"/>
    <lineage>
        <taxon>Bacteria</taxon>
        <taxon>Pseudomonadati</taxon>
        <taxon>Thermomicrobiota</taxon>
        <taxon>Thermomicrobia</taxon>
        <taxon>Thermomicrobiales</taxon>
        <taxon>environmental samples</taxon>
    </lineage>
</organism>
<protein>
    <recommendedName>
        <fullName evidence="10">Sec-independent protein translocase protein TatA</fullName>
    </recommendedName>
</protein>
<evidence type="ECO:0000256" key="7">
    <source>
        <dbReference type="ARBA" id="ARBA00023136"/>
    </source>
</evidence>
<feature type="compositionally biased region" description="Low complexity" evidence="8">
    <location>
        <begin position="226"/>
        <end position="241"/>
    </location>
</feature>
<dbReference type="PANTHER" id="PTHR33162">
    <property type="entry name" value="SEC-INDEPENDENT PROTEIN TRANSLOCASE PROTEIN TATA, CHLOROPLASTIC"/>
    <property type="match status" value="1"/>
</dbReference>
<evidence type="ECO:0000256" key="4">
    <source>
        <dbReference type="ARBA" id="ARBA00022927"/>
    </source>
</evidence>
<feature type="compositionally biased region" description="Low complexity" evidence="8">
    <location>
        <begin position="93"/>
        <end position="156"/>
    </location>
</feature>
<comment type="subcellular location">
    <subcellularLocation>
        <location evidence="1">Membrane</location>
        <topology evidence="1">Single-pass membrane protein</topology>
    </subcellularLocation>
</comment>